<organism evidence="2 3">
    <name type="scientific">Hypholoma sublateritium (strain FD-334 SS-4)</name>
    <dbReference type="NCBI Taxonomy" id="945553"/>
    <lineage>
        <taxon>Eukaryota</taxon>
        <taxon>Fungi</taxon>
        <taxon>Dikarya</taxon>
        <taxon>Basidiomycota</taxon>
        <taxon>Agaricomycotina</taxon>
        <taxon>Agaricomycetes</taxon>
        <taxon>Agaricomycetidae</taxon>
        <taxon>Agaricales</taxon>
        <taxon>Agaricineae</taxon>
        <taxon>Strophariaceae</taxon>
        <taxon>Hypholoma</taxon>
    </lineage>
</organism>
<evidence type="ECO:0000256" key="1">
    <source>
        <dbReference type="SAM" id="MobiDB-lite"/>
    </source>
</evidence>
<feature type="region of interest" description="Disordered" evidence="1">
    <location>
        <begin position="45"/>
        <end position="71"/>
    </location>
</feature>
<evidence type="ECO:0000313" key="2">
    <source>
        <dbReference type="EMBL" id="KJA19304.1"/>
    </source>
</evidence>
<gene>
    <name evidence="2" type="ORF">HYPSUDRAFT_69319</name>
</gene>
<name>A0A0D2NK87_HYPSF</name>
<evidence type="ECO:0000313" key="3">
    <source>
        <dbReference type="Proteomes" id="UP000054270"/>
    </source>
</evidence>
<protein>
    <submittedName>
        <fullName evidence="2">Uncharacterized protein</fullName>
    </submittedName>
</protein>
<keyword evidence="3" id="KW-1185">Reference proteome</keyword>
<sequence length="102" mass="11197">MPRVQLTARVQLFACLRPRPRPPHTACSLPPRSLHSSLLVLVHASPSLPRPPSSLPRSRRRSRPSPAPRLPFPVLAPFLPCSPFTSRPSSCARDVEIQVAPA</sequence>
<dbReference type="Proteomes" id="UP000054270">
    <property type="component" value="Unassembled WGS sequence"/>
</dbReference>
<accession>A0A0D2NK87</accession>
<dbReference type="AlphaFoldDB" id="A0A0D2NK87"/>
<proteinExistence type="predicted"/>
<dbReference type="EMBL" id="KN817579">
    <property type="protein sequence ID" value="KJA19304.1"/>
    <property type="molecule type" value="Genomic_DNA"/>
</dbReference>
<reference evidence="3" key="1">
    <citation type="submission" date="2014-04" db="EMBL/GenBank/DDBJ databases">
        <title>Evolutionary Origins and Diversification of the Mycorrhizal Mutualists.</title>
        <authorList>
            <consortium name="DOE Joint Genome Institute"/>
            <consortium name="Mycorrhizal Genomics Consortium"/>
            <person name="Kohler A."/>
            <person name="Kuo A."/>
            <person name="Nagy L.G."/>
            <person name="Floudas D."/>
            <person name="Copeland A."/>
            <person name="Barry K.W."/>
            <person name="Cichocki N."/>
            <person name="Veneault-Fourrey C."/>
            <person name="LaButti K."/>
            <person name="Lindquist E.A."/>
            <person name="Lipzen A."/>
            <person name="Lundell T."/>
            <person name="Morin E."/>
            <person name="Murat C."/>
            <person name="Riley R."/>
            <person name="Ohm R."/>
            <person name="Sun H."/>
            <person name="Tunlid A."/>
            <person name="Henrissat B."/>
            <person name="Grigoriev I.V."/>
            <person name="Hibbett D.S."/>
            <person name="Martin F."/>
        </authorList>
    </citation>
    <scope>NUCLEOTIDE SEQUENCE [LARGE SCALE GENOMIC DNA]</scope>
    <source>
        <strain evidence="3">FD-334 SS-4</strain>
    </source>
</reference>